<feature type="transmembrane region" description="Helical" evidence="1">
    <location>
        <begin position="159"/>
        <end position="182"/>
    </location>
</feature>
<feature type="transmembrane region" description="Helical" evidence="1">
    <location>
        <begin position="73"/>
        <end position="96"/>
    </location>
</feature>
<keyword evidence="1" id="KW-0472">Membrane</keyword>
<dbReference type="AlphaFoldDB" id="A0A7S1QKI3"/>
<accession>A0A7S1QKI3</accession>
<keyword evidence="1" id="KW-1133">Transmembrane helix</keyword>
<sequence length="510" mass="57977">MPDPQPLLSNDAPPKDWHYALTSWGWRGSSWTDRVGLTGSSWRDWVEPEAARLADEEQAKGKKIRNAACSGPALAAIWWTTPVQWGFALGFPLVVAWRAECPPEDQPFAHYGLWAPAVYLIPVGFALYREYRALKWALPTIAAYCSPFTFLGTKTFTSWFILMFMVSLASHADLATNGLFLAKILKTQRCAGHNTMWQEAAKIWHHTIGDAKCVAWIPYFDRLDCIVIFGVGAMLLQPLYGFMYAQPVFGSWRNVDYGVNAWTGYKTLWALIFKTGQGGTAEIHHADVLQGVATVNRMAVITEKSTVWTLKRSEEELVANTVPSEGYPRAFNMIDREFARMATRIWLFNLLEKAYMIEVQVTVFAISRCLQPKDLPWIMRLDGQMLVSIILSFLTFGKTVVESYVHLRNMTGFMMKKVPEEVDNEAKAKVRWSKFRLCVIWGLYFIALFMLSFALLHALTKFVMAGACKDSLWNLPLGGNSGDDWNGCVRNLEQYTHPARHHMRNMTGRR</sequence>
<feature type="transmembrane region" description="Helical" evidence="1">
    <location>
        <begin position="386"/>
        <end position="407"/>
    </location>
</feature>
<evidence type="ECO:0000313" key="2">
    <source>
        <dbReference type="EMBL" id="CAD9141588.1"/>
    </source>
</evidence>
<dbReference type="EMBL" id="HBGE01045139">
    <property type="protein sequence ID" value="CAD9141588.1"/>
    <property type="molecule type" value="Transcribed_RNA"/>
</dbReference>
<reference evidence="2" key="1">
    <citation type="submission" date="2021-01" db="EMBL/GenBank/DDBJ databases">
        <authorList>
            <person name="Corre E."/>
            <person name="Pelletier E."/>
            <person name="Niang G."/>
            <person name="Scheremetjew M."/>
            <person name="Finn R."/>
            <person name="Kale V."/>
            <person name="Holt S."/>
            <person name="Cochrane G."/>
            <person name="Meng A."/>
            <person name="Brown T."/>
            <person name="Cohen L."/>
        </authorList>
    </citation>
    <scope>NUCLEOTIDE SEQUENCE</scope>
    <source>
        <strain evidence="2">OF101</strain>
    </source>
</reference>
<keyword evidence="1" id="KW-0812">Transmembrane</keyword>
<proteinExistence type="predicted"/>
<name>A0A7S1QKI3_ALECA</name>
<feature type="transmembrane region" description="Helical" evidence="1">
    <location>
        <begin position="437"/>
        <end position="459"/>
    </location>
</feature>
<gene>
    <name evidence="2" type="ORF">ACAT0790_LOCUS27215</name>
</gene>
<protein>
    <submittedName>
        <fullName evidence="2">Uncharacterized protein</fullName>
    </submittedName>
</protein>
<feature type="transmembrane region" description="Helical" evidence="1">
    <location>
        <begin position="108"/>
        <end position="127"/>
    </location>
</feature>
<evidence type="ECO:0000256" key="1">
    <source>
        <dbReference type="SAM" id="Phobius"/>
    </source>
</evidence>
<organism evidence="2">
    <name type="scientific">Alexandrium catenella</name>
    <name type="common">Red tide dinoflagellate</name>
    <name type="synonym">Gonyaulax catenella</name>
    <dbReference type="NCBI Taxonomy" id="2925"/>
    <lineage>
        <taxon>Eukaryota</taxon>
        <taxon>Sar</taxon>
        <taxon>Alveolata</taxon>
        <taxon>Dinophyceae</taxon>
        <taxon>Gonyaulacales</taxon>
        <taxon>Pyrocystaceae</taxon>
        <taxon>Alexandrium</taxon>
    </lineage>
</organism>